<organism evidence="1">
    <name type="scientific">Medicago truncatula</name>
    <name type="common">Barrel medic</name>
    <name type="synonym">Medicago tribuloides</name>
    <dbReference type="NCBI Taxonomy" id="3880"/>
    <lineage>
        <taxon>Eukaryota</taxon>
        <taxon>Viridiplantae</taxon>
        <taxon>Streptophyta</taxon>
        <taxon>Embryophyta</taxon>
        <taxon>Tracheophyta</taxon>
        <taxon>Spermatophyta</taxon>
        <taxon>Magnoliopsida</taxon>
        <taxon>eudicotyledons</taxon>
        <taxon>Gunneridae</taxon>
        <taxon>Pentapetalae</taxon>
        <taxon>rosids</taxon>
        <taxon>fabids</taxon>
        <taxon>Fabales</taxon>
        <taxon>Fabaceae</taxon>
        <taxon>Papilionoideae</taxon>
        <taxon>50 kb inversion clade</taxon>
        <taxon>NPAAA clade</taxon>
        <taxon>Hologalegina</taxon>
        <taxon>IRL clade</taxon>
        <taxon>Trifolieae</taxon>
        <taxon>Medicago</taxon>
    </lineage>
</organism>
<accession>A0A396JME7</accession>
<comment type="caution">
    <text evidence="1">The sequence shown here is derived from an EMBL/GenBank/DDBJ whole genome shotgun (WGS) entry which is preliminary data.</text>
</comment>
<evidence type="ECO:0000313" key="1">
    <source>
        <dbReference type="EMBL" id="RHN77443.1"/>
    </source>
</evidence>
<dbReference type="Proteomes" id="UP000265566">
    <property type="component" value="Chromosome 1"/>
</dbReference>
<name>A0A396JME7_MEDTR</name>
<sequence length="64" mass="6867">MEAPGSRGSLLSFADVTGEIKGPLMYASSCPARCLLSIRLYLHSGLSSLVLPCTHLRCFELPPC</sequence>
<dbReference type="EMBL" id="PSQE01000001">
    <property type="protein sequence ID" value="RHN77443.1"/>
    <property type="molecule type" value="Genomic_DNA"/>
</dbReference>
<gene>
    <name evidence="1" type="ORF">MtrunA17_Chr1g0154821</name>
</gene>
<dbReference type="Gramene" id="rna895">
    <property type="protein sequence ID" value="RHN77443.1"/>
    <property type="gene ID" value="gene895"/>
</dbReference>
<proteinExistence type="predicted"/>
<protein>
    <submittedName>
        <fullName evidence="1">Uncharacterized protein</fullName>
    </submittedName>
</protein>
<dbReference type="AlphaFoldDB" id="A0A396JME7"/>
<reference evidence="1" key="1">
    <citation type="journal article" date="2018" name="Nat. Plants">
        <title>Whole-genome landscape of Medicago truncatula symbiotic genes.</title>
        <authorList>
            <person name="Pecrix Y."/>
            <person name="Gamas P."/>
            <person name="Carrere S."/>
        </authorList>
    </citation>
    <scope>NUCLEOTIDE SEQUENCE</scope>
    <source>
        <tissue evidence="1">Leaves</tissue>
    </source>
</reference>